<evidence type="ECO:0000313" key="3">
    <source>
        <dbReference type="EMBL" id="KPL78900.1"/>
    </source>
</evidence>
<dbReference type="InterPro" id="IPR000801">
    <property type="entry name" value="Esterase-like"/>
</dbReference>
<dbReference type="Proteomes" id="UP000050514">
    <property type="component" value="Unassembled WGS sequence"/>
</dbReference>
<dbReference type="Pfam" id="PF00756">
    <property type="entry name" value="Esterase"/>
    <property type="match status" value="1"/>
</dbReference>
<feature type="compositionally biased region" description="Low complexity" evidence="1">
    <location>
        <begin position="30"/>
        <end position="53"/>
    </location>
</feature>
<proteinExistence type="predicted"/>
<evidence type="ECO:0000313" key="4">
    <source>
        <dbReference type="Proteomes" id="UP000050514"/>
    </source>
</evidence>
<dbReference type="AlphaFoldDB" id="A0A0P6XQ76"/>
<evidence type="ECO:0008006" key="5">
    <source>
        <dbReference type="Google" id="ProtNLM"/>
    </source>
</evidence>
<evidence type="ECO:0000256" key="2">
    <source>
        <dbReference type="SAM" id="SignalP"/>
    </source>
</evidence>
<dbReference type="PANTHER" id="PTHR48098">
    <property type="entry name" value="ENTEROCHELIN ESTERASE-RELATED"/>
    <property type="match status" value="1"/>
</dbReference>
<dbReference type="STRING" id="360411.AC812_00390"/>
<feature type="chain" id="PRO_5006133172" description="Esterase family protein" evidence="2">
    <location>
        <begin position="27"/>
        <end position="299"/>
    </location>
</feature>
<dbReference type="EMBL" id="LGHJ01000002">
    <property type="protein sequence ID" value="KPL78900.1"/>
    <property type="molecule type" value="Genomic_DNA"/>
</dbReference>
<dbReference type="Gene3D" id="3.40.50.1820">
    <property type="entry name" value="alpha/beta hydrolase"/>
    <property type="match status" value="1"/>
</dbReference>
<dbReference type="InterPro" id="IPR029058">
    <property type="entry name" value="AB_hydrolase_fold"/>
</dbReference>
<sequence length="299" mass="32757">MWLVVLGWLVYACVPALPVAAPPETAATLTATPLPAGRPATPTATLAPQPTAASIPQDDCRLEGGRVEPFSQPSAVIGKPLRGYLYLPPCFEPNSEQTFPLVVLLHGQSADAGQWLGLGLAETADRLIAERVIPPLVIALPYEEYSLRNPYESGYDLALLEEFLPWLVGEYPAVCREVACRALGGLSRGGGWALMIGLTRPGRFAAIGGHSAPPFYGMESRLTIGLKENSAESFPAVYLDVGEKDRYYRAIEEFHNRLAELGVPHEWRVNPGAHDEDYWRSQVENYLRWYGSILPGMIE</sequence>
<feature type="signal peptide" evidence="2">
    <location>
        <begin position="1"/>
        <end position="26"/>
    </location>
</feature>
<accession>A0A0P6XQ76</accession>
<organism evidence="3 4">
    <name type="scientific">Bellilinea caldifistulae</name>
    <dbReference type="NCBI Taxonomy" id="360411"/>
    <lineage>
        <taxon>Bacteria</taxon>
        <taxon>Bacillati</taxon>
        <taxon>Chloroflexota</taxon>
        <taxon>Anaerolineae</taxon>
        <taxon>Anaerolineales</taxon>
        <taxon>Anaerolineaceae</taxon>
        <taxon>Bellilinea</taxon>
    </lineage>
</organism>
<evidence type="ECO:0000256" key="1">
    <source>
        <dbReference type="SAM" id="MobiDB-lite"/>
    </source>
</evidence>
<feature type="region of interest" description="Disordered" evidence="1">
    <location>
        <begin position="30"/>
        <end position="55"/>
    </location>
</feature>
<dbReference type="InterPro" id="IPR050583">
    <property type="entry name" value="Mycobacterial_A85_antigen"/>
</dbReference>
<protein>
    <recommendedName>
        <fullName evidence="5">Esterase family protein</fullName>
    </recommendedName>
</protein>
<gene>
    <name evidence="3" type="ORF">AC812_00390</name>
</gene>
<name>A0A0P6XQ76_9CHLR</name>
<comment type="caution">
    <text evidence="3">The sequence shown here is derived from an EMBL/GenBank/DDBJ whole genome shotgun (WGS) entry which is preliminary data.</text>
</comment>
<reference evidence="3 4" key="1">
    <citation type="submission" date="2015-07" db="EMBL/GenBank/DDBJ databases">
        <title>Draft genome of Bellilinea caldifistulae DSM 17877.</title>
        <authorList>
            <person name="Hemp J."/>
            <person name="Ward L.M."/>
            <person name="Pace L.A."/>
            <person name="Fischer W.W."/>
        </authorList>
    </citation>
    <scope>NUCLEOTIDE SEQUENCE [LARGE SCALE GENOMIC DNA]</scope>
    <source>
        <strain evidence="3 4">GOMI-1</strain>
    </source>
</reference>
<keyword evidence="4" id="KW-1185">Reference proteome</keyword>
<dbReference type="SUPFAM" id="SSF53474">
    <property type="entry name" value="alpha/beta-Hydrolases"/>
    <property type="match status" value="1"/>
</dbReference>
<keyword evidence="2" id="KW-0732">Signal</keyword>